<dbReference type="Pfam" id="PF04095">
    <property type="entry name" value="NAPRTase"/>
    <property type="match status" value="1"/>
</dbReference>
<dbReference type="Pfam" id="PF17767">
    <property type="entry name" value="NAPRTase_N"/>
    <property type="match status" value="1"/>
</dbReference>
<gene>
    <name evidence="12" type="ORF">CKO13_03505</name>
</gene>
<keyword evidence="4" id="KW-0597">Phosphoprotein</keyword>
<evidence type="ECO:0000256" key="2">
    <source>
        <dbReference type="ARBA" id="ARBA00010897"/>
    </source>
</evidence>
<dbReference type="InterPro" id="IPR013785">
    <property type="entry name" value="Aldolase_TIM"/>
</dbReference>
<dbReference type="PANTHER" id="PTHR11098:SF1">
    <property type="entry name" value="NICOTINATE PHOSPHORIBOSYLTRANSFERASE"/>
    <property type="match status" value="1"/>
</dbReference>
<keyword evidence="5 9" id="KW-0436">Ligase</keyword>
<evidence type="ECO:0000313" key="12">
    <source>
        <dbReference type="EMBL" id="MBK1726102.1"/>
    </source>
</evidence>
<dbReference type="NCBIfam" id="NF006696">
    <property type="entry name" value="PRK09243.1-3"/>
    <property type="match status" value="1"/>
</dbReference>
<evidence type="ECO:0000256" key="9">
    <source>
        <dbReference type="RuleBase" id="RU365100"/>
    </source>
</evidence>
<keyword evidence="12" id="KW-0328">Glycosyltransferase</keyword>
<dbReference type="EC" id="6.3.4.21" evidence="3 9"/>
<dbReference type="EMBL" id="NRSH01000024">
    <property type="protein sequence ID" value="MBK1726102.1"/>
    <property type="molecule type" value="Genomic_DNA"/>
</dbReference>
<dbReference type="Gene3D" id="3.20.20.70">
    <property type="entry name" value="Aldolase class I"/>
    <property type="match status" value="1"/>
</dbReference>
<comment type="PTM">
    <text evidence="9">Transiently phosphorylated on a His residue during the reaction cycle. Phosphorylation strongly increases the affinity for substrates and increases the rate of nicotinate D-ribonucleotide production. Dephosphorylation regenerates the low-affinity form of the enzyme, leading to product release.</text>
</comment>
<dbReference type="Gene3D" id="3.20.140.10">
    <property type="entry name" value="nicotinate phosphoribosyltransferase"/>
    <property type="match status" value="1"/>
</dbReference>
<dbReference type="InterPro" id="IPR040727">
    <property type="entry name" value="NAPRTase_N"/>
</dbReference>
<protein>
    <recommendedName>
        <fullName evidence="3 9">Nicotinate phosphoribosyltransferase</fullName>
        <ecNumber evidence="3 9">6.3.4.21</ecNumber>
    </recommendedName>
</protein>
<dbReference type="NCBIfam" id="TIGR01513">
    <property type="entry name" value="NAPRTase_put"/>
    <property type="match status" value="1"/>
</dbReference>
<evidence type="ECO:0000313" key="13">
    <source>
        <dbReference type="Proteomes" id="UP000738126"/>
    </source>
</evidence>
<keyword evidence="6 9" id="KW-0662">Pyridine nucleotide biosynthesis</keyword>
<evidence type="ECO:0000256" key="5">
    <source>
        <dbReference type="ARBA" id="ARBA00022598"/>
    </source>
</evidence>
<evidence type="ECO:0000259" key="10">
    <source>
        <dbReference type="Pfam" id="PF04095"/>
    </source>
</evidence>
<dbReference type="InterPro" id="IPR036068">
    <property type="entry name" value="Nicotinate_pribotase-like_C"/>
</dbReference>
<dbReference type="SUPFAM" id="SSF54675">
    <property type="entry name" value="Nicotinate/Quinolinate PRTase N-terminal domain-like"/>
    <property type="match status" value="1"/>
</dbReference>
<keyword evidence="13" id="KW-1185">Reference proteome</keyword>
<comment type="similarity">
    <text evidence="2 9">Belongs to the NAPRTase family.</text>
</comment>
<evidence type="ECO:0000256" key="7">
    <source>
        <dbReference type="ARBA" id="ARBA00022679"/>
    </source>
</evidence>
<evidence type="ECO:0000256" key="8">
    <source>
        <dbReference type="ARBA" id="ARBA00048668"/>
    </source>
</evidence>
<evidence type="ECO:0000256" key="1">
    <source>
        <dbReference type="ARBA" id="ARBA00004952"/>
    </source>
</evidence>
<reference evidence="12 13" key="1">
    <citation type="journal article" date="2020" name="Microorganisms">
        <title>Osmotic Adaptation and Compatible Solute Biosynthesis of Phototrophic Bacteria as Revealed from Genome Analyses.</title>
        <authorList>
            <person name="Imhoff J.F."/>
            <person name="Rahn T."/>
            <person name="Kunzel S."/>
            <person name="Keller A."/>
            <person name="Neulinger S.C."/>
        </authorList>
    </citation>
    <scope>NUCLEOTIDE SEQUENCE [LARGE SCALE GENOMIC DNA]</scope>
    <source>
        <strain evidence="12 13">DSM 15116</strain>
    </source>
</reference>
<feature type="non-terminal residue" evidence="12">
    <location>
        <position position="381"/>
    </location>
</feature>
<organism evidence="12 13">
    <name type="scientific">Halorhodospira neutriphila</name>
    <dbReference type="NCBI Taxonomy" id="168379"/>
    <lineage>
        <taxon>Bacteria</taxon>
        <taxon>Pseudomonadati</taxon>
        <taxon>Pseudomonadota</taxon>
        <taxon>Gammaproteobacteria</taxon>
        <taxon>Chromatiales</taxon>
        <taxon>Ectothiorhodospiraceae</taxon>
        <taxon>Halorhodospira</taxon>
    </lineage>
</organism>
<dbReference type="PIRSF" id="PIRSF000484">
    <property type="entry name" value="NAPRT"/>
    <property type="match status" value="1"/>
</dbReference>
<name>A0ABS1E4M7_9GAMM</name>
<evidence type="ECO:0000256" key="6">
    <source>
        <dbReference type="ARBA" id="ARBA00022642"/>
    </source>
</evidence>
<proteinExistence type="inferred from homology"/>
<dbReference type="InterPro" id="IPR041525">
    <property type="entry name" value="N/Namide_PRibTrfase"/>
</dbReference>
<evidence type="ECO:0000259" key="11">
    <source>
        <dbReference type="Pfam" id="PF17767"/>
    </source>
</evidence>
<evidence type="ECO:0000256" key="4">
    <source>
        <dbReference type="ARBA" id="ARBA00022553"/>
    </source>
</evidence>
<keyword evidence="7 9" id="KW-0808">Transferase</keyword>
<dbReference type="SUPFAM" id="SSF51690">
    <property type="entry name" value="Nicotinate/Quinolinate PRTase C-terminal domain-like"/>
    <property type="match status" value="1"/>
</dbReference>
<comment type="function">
    <text evidence="9">Catalyzes the first step in the biosynthesis of NAD from nicotinic acid, the ATP-dependent synthesis of beta-nicotinate D-ribonucleotide from nicotinate and 5-phospho-D-ribose 1-phosphate.</text>
</comment>
<accession>A0ABS1E4M7</accession>
<comment type="caution">
    <text evidence="12">The sequence shown here is derived from an EMBL/GenBank/DDBJ whole genome shotgun (WGS) entry which is preliminary data.</text>
</comment>
<dbReference type="CDD" id="cd01570">
    <property type="entry name" value="NAPRTase_A"/>
    <property type="match status" value="1"/>
</dbReference>
<evidence type="ECO:0000256" key="3">
    <source>
        <dbReference type="ARBA" id="ARBA00013236"/>
    </source>
</evidence>
<comment type="catalytic activity">
    <reaction evidence="8 9">
        <text>5-phospho-alpha-D-ribose 1-diphosphate + nicotinate + ATP + H2O = nicotinate beta-D-ribonucleotide + ADP + phosphate + diphosphate</text>
        <dbReference type="Rhea" id="RHEA:36163"/>
        <dbReference type="ChEBI" id="CHEBI:15377"/>
        <dbReference type="ChEBI" id="CHEBI:30616"/>
        <dbReference type="ChEBI" id="CHEBI:32544"/>
        <dbReference type="ChEBI" id="CHEBI:33019"/>
        <dbReference type="ChEBI" id="CHEBI:43474"/>
        <dbReference type="ChEBI" id="CHEBI:57502"/>
        <dbReference type="ChEBI" id="CHEBI:58017"/>
        <dbReference type="ChEBI" id="CHEBI:456216"/>
        <dbReference type="EC" id="6.3.4.21"/>
    </reaction>
</comment>
<dbReference type="PANTHER" id="PTHR11098">
    <property type="entry name" value="NICOTINATE PHOSPHORIBOSYLTRANSFERASE"/>
    <property type="match status" value="1"/>
</dbReference>
<feature type="domain" description="Nicotinate/nicotinamide phosphoribosyltransferase" evidence="10">
    <location>
        <begin position="151"/>
        <end position="267"/>
    </location>
</feature>
<feature type="domain" description="Nicotinate phosphoribosyltransferase N-terminal" evidence="11">
    <location>
        <begin position="8"/>
        <end position="130"/>
    </location>
</feature>
<comment type="pathway">
    <text evidence="1 9">Cofactor biosynthesis; NAD(+) biosynthesis; nicotinate D-ribonucleotide from nicotinate: step 1/1.</text>
</comment>
<dbReference type="InterPro" id="IPR007229">
    <property type="entry name" value="Nic_PRibTrfase-Fam"/>
</dbReference>
<dbReference type="NCBIfam" id="NF009131">
    <property type="entry name" value="PRK12484.1"/>
    <property type="match status" value="1"/>
</dbReference>
<dbReference type="InterPro" id="IPR006405">
    <property type="entry name" value="Nic_PRibTrfase_pncB"/>
</dbReference>
<sequence length="381" mass="41326">MDPARSPLLTDLYQLTMVDSYLQRGMQGTASFELFSRKLPPGHGFYLASGVEAAVEWLEGLRFGDEELAWIRDCGHFRPGLADELAGLRFTGHVEAVPDGTVLFPQEPILRVTAPLPEAQLVESRLMNLVHLHTLLASKAVRAVLAADGSHLVDFGMRRAHGAEAAMAAARGAWIAGYAGTATCLAGAEYGIPTVGTMAHSYVLAFDDEREAFRAFAESHPENVTLLIDTYDTLEAAHKVVELAQEGVPVQGVRIDSGDLAELARQVRGILDAGGQPDIRILASGSLDEHEVARLRAAGAPIDGFGLGTLIDTAADQPYLDMAYKLHEYRGEPRRKRSAGKLHWPGRKQVRRHYRDGAACGDTLCLSDEQLPGEPLLETVM</sequence>
<dbReference type="Proteomes" id="UP000738126">
    <property type="component" value="Unassembled WGS sequence"/>
</dbReference>
<dbReference type="GO" id="GO:0016757">
    <property type="term" value="F:glycosyltransferase activity"/>
    <property type="evidence" value="ECO:0007669"/>
    <property type="project" value="UniProtKB-KW"/>
</dbReference>